<name>A0A2S4JLK5_9SPIO</name>
<gene>
    <name evidence="1" type="ORF">AU468_09660</name>
</gene>
<organism evidence="1 2">
    <name type="scientific">Alkalispirochaeta sphaeroplastigenens</name>
    <dbReference type="NCBI Taxonomy" id="1187066"/>
    <lineage>
        <taxon>Bacteria</taxon>
        <taxon>Pseudomonadati</taxon>
        <taxon>Spirochaetota</taxon>
        <taxon>Spirochaetia</taxon>
        <taxon>Spirochaetales</taxon>
        <taxon>Spirochaetaceae</taxon>
        <taxon>Alkalispirochaeta</taxon>
    </lineage>
</organism>
<evidence type="ECO:0000313" key="1">
    <source>
        <dbReference type="EMBL" id="POR00401.1"/>
    </source>
</evidence>
<sequence>MESVAYVGMDVDKEKIAVALVQDYEDQPRMQRVIRNRTEAIEKFFGEVTGRYDQVLACYEAGACGFENKDYDSSIPFWYNAFCYFLNK</sequence>
<accession>A0A2S4JLK5</accession>
<dbReference type="AlphaFoldDB" id="A0A2S4JLK5"/>
<keyword evidence="2" id="KW-1185">Reference proteome</keyword>
<comment type="caution">
    <text evidence="1">The sequence shown here is derived from an EMBL/GenBank/DDBJ whole genome shotgun (WGS) entry which is preliminary data.</text>
</comment>
<protein>
    <submittedName>
        <fullName evidence="1">Uncharacterized protein</fullName>
    </submittedName>
</protein>
<evidence type="ECO:0000313" key="2">
    <source>
        <dbReference type="Proteomes" id="UP000237350"/>
    </source>
</evidence>
<proteinExistence type="predicted"/>
<reference evidence="2" key="1">
    <citation type="submission" date="2015-12" db="EMBL/GenBank/DDBJ databases">
        <authorList>
            <person name="Lodha T.D."/>
            <person name="Chintalapati S."/>
            <person name="Chintalapati V.R."/>
            <person name="Sravanthi T."/>
        </authorList>
    </citation>
    <scope>NUCLEOTIDE SEQUENCE [LARGE SCALE GENOMIC DNA]</scope>
    <source>
        <strain evidence="2">JC133</strain>
    </source>
</reference>
<dbReference type="EMBL" id="LPWH01000075">
    <property type="protein sequence ID" value="POR00401.1"/>
    <property type="molecule type" value="Genomic_DNA"/>
</dbReference>
<dbReference type="Proteomes" id="UP000237350">
    <property type="component" value="Unassembled WGS sequence"/>
</dbReference>